<keyword evidence="1" id="KW-0732">Signal</keyword>
<dbReference type="AlphaFoldDB" id="A0A2R8AS14"/>
<gene>
    <name evidence="2" type="ORF">ALP8811_02586</name>
</gene>
<protein>
    <recommendedName>
        <fullName evidence="4">Lipoprotein</fullName>
    </recommendedName>
</protein>
<evidence type="ECO:0008006" key="4">
    <source>
        <dbReference type="Google" id="ProtNLM"/>
    </source>
</evidence>
<evidence type="ECO:0000313" key="2">
    <source>
        <dbReference type="EMBL" id="SPF78657.1"/>
    </source>
</evidence>
<dbReference type="PROSITE" id="PS51257">
    <property type="entry name" value="PROKAR_LIPOPROTEIN"/>
    <property type="match status" value="1"/>
</dbReference>
<feature type="chain" id="PRO_5015344041" description="Lipoprotein" evidence="1">
    <location>
        <begin position="17"/>
        <end position="104"/>
    </location>
</feature>
<proteinExistence type="predicted"/>
<evidence type="ECO:0000256" key="1">
    <source>
        <dbReference type="SAM" id="SignalP"/>
    </source>
</evidence>
<accession>A0A2R8AS14</accession>
<keyword evidence="3" id="KW-1185">Reference proteome</keyword>
<dbReference type="Proteomes" id="UP000244911">
    <property type="component" value="Unassembled WGS sequence"/>
</dbReference>
<sequence length="104" mass="11345">MRLAHSLCFLALSALASCDSPSPQFMHRDTATTRVEVEGSTFSVHQRENWVEVYRIGFEALPRVPVILARAKIAIEQATGCKVVKGSLSGDQAIQRAEIDCDAA</sequence>
<evidence type="ECO:0000313" key="3">
    <source>
        <dbReference type="Proteomes" id="UP000244911"/>
    </source>
</evidence>
<reference evidence="2 3" key="1">
    <citation type="submission" date="2018-03" db="EMBL/GenBank/DDBJ databases">
        <authorList>
            <person name="Keele B.F."/>
        </authorList>
    </citation>
    <scope>NUCLEOTIDE SEQUENCE [LARGE SCALE GENOMIC DNA]</scope>
    <source>
        <strain evidence="2 3">CECT 8811</strain>
    </source>
</reference>
<dbReference type="EMBL" id="OMOI01000002">
    <property type="protein sequence ID" value="SPF78657.1"/>
    <property type="molecule type" value="Genomic_DNA"/>
</dbReference>
<organism evidence="2 3">
    <name type="scientific">Aliiroseovarius pelagivivens</name>
    <dbReference type="NCBI Taxonomy" id="1639690"/>
    <lineage>
        <taxon>Bacteria</taxon>
        <taxon>Pseudomonadati</taxon>
        <taxon>Pseudomonadota</taxon>
        <taxon>Alphaproteobacteria</taxon>
        <taxon>Rhodobacterales</taxon>
        <taxon>Paracoccaceae</taxon>
        <taxon>Aliiroseovarius</taxon>
    </lineage>
</organism>
<name>A0A2R8AS14_9RHOB</name>
<feature type="signal peptide" evidence="1">
    <location>
        <begin position="1"/>
        <end position="16"/>
    </location>
</feature>